<proteinExistence type="predicted"/>
<dbReference type="Pfam" id="PF05626">
    <property type="entry name" value="DUF790"/>
    <property type="match status" value="1"/>
</dbReference>
<gene>
    <name evidence="1" type="ORF">NGENPBHE_00026</name>
</gene>
<name>A0A7G9Z042_9EURY</name>
<dbReference type="InterPro" id="IPR008508">
    <property type="entry name" value="Bax1"/>
</dbReference>
<organism evidence="1">
    <name type="scientific">Candidatus Methanophagaceae archaeon ANME-1 ERB6</name>
    <dbReference type="NCBI Taxonomy" id="2759912"/>
    <lineage>
        <taxon>Archaea</taxon>
        <taxon>Methanobacteriati</taxon>
        <taxon>Methanobacteriota</taxon>
        <taxon>Stenosarchaea group</taxon>
        <taxon>Methanomicrobia</taxon>
        <taxon>Candidatus Methanophagales</taxon>
        <taxon>Candidatus Methanophagaceae</taxon>
    </lineage>
</organism>
<accession>A0A7G9Z042</accession>
<dbReference type="PIRSF" id="PIRSF019435">
    <property type="entry name" value="UCP019435"/>
    <property type="match status" value="1"/>
</dbReference>
<dbReference type="AlphaFoldDB" id="A0A7G9Z042"/>
<evidence type="ECO:0008006" key="2">
    <source>
        <dbReference type="Google" id="ProtNLM"/>
    </source>
</evidence>
<dbReference type="PANTHER" id="PTHR39640">
    <property type="entry name" value="VNG6129C"/>
    <property type="match status" value="1"/>
</dbReference>
<protein>
    <recommendedName>
        <fullName evidence="2">DUF790 family protein</fullName>
    </recommendedName>
</protein>
<dbReference type="PANTHER" id="PTHR39640:SF1">
    <property type="entry name" value="DUF790 FAMILY PROTEIN"/>
    <property type="match status" value="1"/>
</dbReference>
<evidence type="ECO:0000313" key="1">
    <source>
        <dbReference type="EMBL" id="QNO53626.1"/>
    </source>
</evidence>
<reference evidence="1" key="1">
    <citation type="submission" date="2020-06" db="EMBL/GenBank/DDBJ databases">
        <title>Unique genomic features of the anaerobic methanotrophic archaea.</title>
        <authorList>
            <person name="Chadwick G.L."/>
            <person name="Skennerton C.T."/>
            <person name="Laso-Perez R."/>
            <person name="Leu A.O."/>
            <person name="Speth D.R."/>
            <person name="Yu H."/>
            <person name="Morgan-Lang C."/>
            <person name="Hatzenpichler R."/>
            <person name="Goudeau D."/>
            <person name="Malmstrom R."/>
            <person name="Brazelton W.J."/>
            <person name="Woyke T."/>
            <person name="Hallam S.J."/>
            <person name="Tyson G.W."/>
            <person name="Wegener G."/>
            <person name="Boetius A."/>
            <person name="Orphan V."/>
        </authorList>
    </citation>
    <scope>NUCLEOTIDE SEQUENCE</scope>
</reference>
<dbReference type="EMBL" id="MT631547">
    <property type="protein sequence ID" value="QNO53626.1"/>
    <property type="molecule type" value="Genomic_DNA"/>
</dbReference>
<sequence>MLPGELLITRTKKGRVYPAFAEIDEQHLELADELIEVYKDFEGKKKSEIDEIVAEFEHGLNFKLVRGLRTLLERRCIFKSKFAVEPVVARRAVFEAASSKKITNRKEREKVIETVAKKLNISVDDLELSLWADQESEVVLDDFALLKPEELLKLYNRSLAQTLLFKSTGMNVSFKGNYKEIFRAIKYLGLMYIPEEGNKIRVEGASSLLKLSERYGTSLAKLLPVIVNSDGWEIDAEIVIRRDTPRIYHFMMDSKSKNLLMSKEKESKTTFDSGIEERFYNAFLASPASKSWELIREPDAVFTGKTVFIPDFKFKHKEMHIETYFEIVGFWTEEYLKRKLSKLRAMPFNMLVAIDRNLACFNSANFELGLHQPVMLYSRKVPVGDVLRYLASIESEEIKREVERLKGTRIEIEGDLIPIKGIAMRYNVGKEAVRACLNHLEYVVFKEVVVRKELLNEVKKKLASKNIKLYLEARRAIEDMGLSNPDEVLAHLGFTVKWSGLDISAASIELD</sequence>